<reference evidence="1 2" key="1">
    <citation type="submission" date="2017-05" db="EMBL/GenBank/DDBJ databases">
        <authorList>
            <person name="Varghese N."/>
            <person name="Submissions S."/>
        </authorList>
    </citation>
    <scope>NUCLEOTIDE SEQUENCE [LARGE SCALE GENOMIC DNA]</scope>
    <source>
        <strain evidence="1 2">DSM 29734</strain>
    </source>
</reference>
<gene>
    <name evidence="1" type="ORF">SAMN06265373_10381</name>
</gene>
<proteinExistence type="predicted"/>
<evidence type="ECO:0000313" key="2">
    <source>
        <dbReference type="Proteomes" id="UP001157961"/>
    </source>
</evidence>
<accession>A0ABY1NT03</accession>
<dbReference type="Proteomes" id="UP001157961">
    <property type="component" value="Unassembled WGS sequence"/>
</dbReference>
<dbReference type="InterPro" id="IPR009057">
    <property type="entry name" value="Homeodomain-like_sf"/>
</dbReference>
<dbReference type="InterPro" id="IPR002514">
    <property type="entry name" value="Transposase_8"/>
</dbReference>
<comment type="caution">
    <text evidence="1">The sequence shown here is derived from an EMBL/GenBank/DDBJ whole genome shotgun (WGS) entry which is preliminary data.</text>
</comment>
<dbReference type="EMBL" id="FXTY01000003">
    <property type="protein sequence ID" value="SMP16773.1"/>
    <property type="molecule type" value="Genomic_DNA"/>
</dbReference>
<dbReference type="SUPFAM" id="SSF46689">
    <property type="entry name" value="Homeodomain-like"/>
    <property type="match status" value="1"/>
</dbReference>
<organism evidence="1 2">
    <name type="scientific">Shimia sagamensis</name>
    <dbReference type="NCBI Taxonomy" id="1566352"/>
    <lineage>
        <taxon>Bacteria</taxon>
        <taxon>Pseudomonadati</taxon>
        <taxon>Pseudomonadota</taxon>
        <taxon>Alphaproteobacteria</taxon>
        <taxon>Rhodobacterales</taxon>
        <taxon>Roseobacteraceae</taxon>
    </lineage>
</organism>
<name>A0ABY1NT03_9RHOB</name>
<dbReference type="Pfam" id="PF01527">
    <property type="entry name" value="HTH_Tnp_1"/>
    <property type="match status" value="1"/>
</dbReference>
<sequence length="100" mass="11617">MGSKRHKPEESVTELRQVEVLCGQGMQRVDIICQGLITERTFYRWREQYGGMGTDQLKELKRFQKEKDRLRCTVSDLTLGKSSCRKPHGETIELYASSLH</sequence>
<keyword evidence="2" id="KW-1185">Reference proteome</keyword>
<protein>
    <submittedName>
        <fullName evidence="1">Transposase</fullName>
    </submittedName>
</protein>
<evidence type="ECO:0000313" key="1">
    <source>
        <dbReference type="EMBL" id="SMP16773.1"/>
    </source>
</evidence>